<protein>
    <recommendedName>
        <fullName evidence="5">Reverse transcriptase zinc-binding domain-containing protein</fullName>
    </recommendedName>
</protein>
<sequence>MLPNSHNQGAPNFDWVRHVWSGNFSPKLKLFMWKILQNAIPIGENLAKRGLLANKNCIRYGLPKTATHLFFHCDHAKEVWRRIPLREELDLSQAQTFIEDSQVLIRTINTNTRSTELHRVLSDIGILSANFLFISFSFIPRTLNRLAEGLAKAALGPAPVVSG</sequence>
<evidence type="ECO:0008006" key="5">
    <source>
        <dbReference type="Google" id="ProtNLM"/>
    </source>
</evidence>
<dbReference type="Pfam" id="PF13966">
    <property type="entry name" value="zf-RVT"/>
    <property type="match status" value="1"/>
</dbReference>
<evidence type="ECO:0000259" key="1">
    <source>
        <dbReference type="Pfam" id="PF13456"/>
    </source>
</evidence>
<dbReference type="AlphaFoldDB" id="A0AAU9SLU1"/>
<gene>
    <name evidence="3" type="ORF">TAV2_LOCUS21516</name>
</gene>
<evidence type="ECO:0000313" key="3">
    <source>
        <dbReference type="EMBL" id="CAH2070400.1"/>
    </source>
</evidence>
<dbReference type="InterPro" id="IPR026960">
    <property type="entry name" value="RVT-Znf"/>
</dbReference>
<keyword evidence="4" id="KW-1185">Reference proteome</keyword>
<organism evidence="3 4">
    <name type="scientific">Thlaspi arvense</name>
    <name type="common">Field penny-cress</name>
    <dbReference type="NCBI Taxonomy" id="13288"/>
    <lineage>
        <taxon>Eukaryota</taxon>
        <taxon>Viridiplantae</taxon>
        <taxon>Streptophyta</taxon>
        <taxon>Embryophyta</taxon>
        <taxon>Tracheophyta</taxon>
        <taxon>Spermatophyta</taxon>
        <taxon>Magnoliopsida</taxon>
        <taxon>eudicotyledons</taxon>
        <taxon>Gunneridae</taxon>
        <taxon>Pentapetalae</taxon>
        <taxon>rosids</taxon>
        <taxon>malvids</taxon>
        <taxon>Brassicales</taxon>
        <taxon>Brassicaceae</taxon>
        <taxon>Thlaspideae</taxon>
        <taxon>Thlaspi</taxon>
    </lineage>
</organism>
<accession>A0AAU9SLU1</accession>
<dbReference type="InterPro" id="IPR002156">
    <property type="entry name" value="RNaseH_domain"/>
</dbReference>
<dbReference type="EMBL" id="OU466862">
    <property type="protein sequence ID" value="CAH2070400.1"/>
    <property type="molecule type" value="Genomic_DNA"/>
</dbReference>
<dbReference type="GO" id="GO:0003676">
    <property type="term" value="F:nucleic acid binding"/>
    <property type="evidence" value="ECO:0007669"/>
    <property type="project" value="InterPro"/>
</dbReference>
<dbReference type="GO" id="GO:0004523">
    <property type="term" value="F:RNA-DNA hybrid ribonuclease activity"/>
    <property type="evidence" value="ECO:0007669"/>
    <property type="project" value="InterPro"/>
</dbReference>
<evidence type="ECO:0000313" key="4">
    <source>
        <dbReference type="Proteomes" id="UP000836841"/>
    </source>
</evidence>
<reference evidence="3 4" key="1">
    <citation type="submission" date="2022-03" db="EMBL/GenBank/DDBJ databases">
        <authorList>
            <person name="Nunn A."/>
            <person name="Chopra R."/>
            <person name="Nunn A."/>
            <person name="Contreras Garrido A."/>
        </authorList>
    </citation>
    <scope>NUCLEOTIDE SEQUENCE [LARGE SCALE GENOMIC DNA]</scope>
</reference>
<evidence type="ECO:0000259" key="2">
    <source>
        <dbReference type="Pfam" id="PF13966"/>
    </source>
</evidence>
<proteinExistence type="predicted"/>
<name>A0AAU9SLU1_THLAR</name>
<dbReference type="Pfam" id="PF13456">
    <property type="entry name" value="RVT_3"/>
    <property type="match status" value="1"/>
</dbReference>
<feature type="domain" description="RNase H type-1" evidence="1">
    <location>
        <begin position="97"/>
        <end position="154"/>
    </location>
</feature>
<dbReference type="Proteomes" id="UP000836841">
    <property type="component" value="Chromosome 6"/>
</dbReference>
<feature type="domain" description="Reverse transcriptase zinc-binding" evidence="2">
    <location>
        <begin position="8"/>
        <end position="80"/>
    </location>
</feature>